<comment type="caution">
    <text evidence="9">The sequence shown here is derived from an EMBL/GenBank/DDBJ whole genome shotgun (WGS) entry which is preliminary data.</text>
</comment>
<keyword evidence="7" id="KW-0472">Membrane</keyword>
<dbReference type="EMBL" id="CAJVRM010000749">
    <property type="protein sequence ID" value="CAG8984022.1"/>
    <property type="molecule type" value="Genomic_DNA"/>
</dbReference>
<feature type="region of interest" description="Disordered" evidence="8">
    <location>
        <begin position="690"/>
        <end position="758"/>
    </location>
</feature>
<sequence>MATTLLSPTTTTTSAEAFLAPLPQVRQFHRQLTTSIDEKNARLRTLVGGSYRQLLGTAETILEMRRNIDIVEEKLGRVGKGCGRSVVGKMAEGLGGLDEESGNRERVRLEWAARMKVLGQCGLVVGRLIKRKSEGRMERGARLVSAAKILVLNRLLAKSTGDLAKGRKREDREAVEEARRKYGVSRRRVLGAIEKMLERTDGEESREDLLLALSAYSLATGSGAKDVLRYFLKVRGEALELAFEDDEKASGIVKALELYSKTLPDVQAVVITRLPQALAALKSKPLLKDNRVREIEALRLDVCEKWFGDDILFFTPYIRHDDLSSQLAVDTLKSWATKASEVLLQGFGKSLQKIHEFKAVVDLRTKVLQIWIKDGGKAKRFDPSIVLDGLRKVINDRMVQILESRIKKLHLVATEVEGTLETWHESKDVAHGSLWDEEMLEMDVSNGASLFREAIIAQAHGRNDAVSRVYKGYQTWRKLVDEIVVIISQLKKQRWDDDLEDIEDDDTLETRNHLLSMEDPNMLQQHLNTGLEKAYKGLHEKLGTLLISYEDNDEIGPISIYIIRLIRDLRSSLPPNQNLQAFGLALIPMLHERLASTVSVEPLKVFEKSLRRKKVAGRALWEGSQELPVQPSPASFKLLNNLTLAMADAGSDLWSKTAIEVLKEHVCEELEGSWSAGLKRRKEEAEALIVATTSKSEPEPEPEPESEAEVKKEEKEVEKEGDDQPTSPISPTSPKSQDPKSPSPAQQTASPLPQAPNPQTEKDILIQALFDTLLLQQAFEVPDSMSNGLTTLSEEIRKEIEGGIDDSSKKRLGNSAREYWKRTGLLFGLLGSGV</sequence>
<dbReference type="GO" id="GO:0000139">
    <property type="term" value="C:Golgi membrane"/>
    <property type="evidence" value="ECO:0007669"/>
    <property type="project" value="UniProtKB-SubCell"/>
</dbReference>
<evidence type="ECO:0000256" key="6">
    <source>
        <dbReference type="ARBA" id="ARBA00023034"/>
    </source>
</evidence>
<gene>
    <name evidence="9" type="ORF">HYALB_00002962</name>
</gene>
<accession>A0A9N9M4G7</accession>
<dbReference type="PANTHER" id="PTHR31658">
    <property type="entry name" value="CONSERVED OLIGOMERIC GOLGI COMPLEX SUBUNIT 1"/>
    <property type="match status" value="1"/>
</dbReference>
<evidence type="ECO:0000256" key="5">
    <source>
        <dbReference type="ARBA" id="ARBA00022927"/>
    </source>
</evidence>
<dbReference type="GO" id="GO:0015031">
    <property type="term" value="P:protein transport"/>
    <property type="evidence" value="ECO:0007669"/>
    <property type="project" value="UniProtKB-KW"/>
</dbReference>
<name>A0A9N9M4G7_9HELO</name>
<dbReference type="Proteomes" id="UP000701801">
    <property type="component" value="Unassembled WGS sequence"/>
</dbReference>
<dbReference type="GO" id="GO:0006891">
    <property type="term" value="P:intra-Golgi vesicle-mediated transport"/>
    <property type="evidence" value="ECO:0007669"/>
    <property type="project" value="InterPro"/>
</dbReference>
<evidence type="ECO:0000256" key="8">
    <source>
        <dbReference type="SAM" id="MobiDB-lite"/>
    </source>
</evidence>
<evidence type="ECO:0000313" key="9">
    <source>
        <dbReference type="EMBL" id="CAG8984022.1"/>
    </source>
</evidence>
<evidence type="ECO:0000256" key="4">
    <source>
        <dbReference type="ARBA" id="ARBA00022448"/>
    </source>
</evidence>
<dbReference type="AlphaFoldDB" id="A0A9N9M4G7"/>
<comment type="similarity">
    <text evidence="2">Belongs to the COG1 family.</text>
</comment>
<keyword evidence="10" id="KW-1185">Reference proteome</keyword>
<comment type="subcellular location">
    <subcellularLocation>
        <location evidence="1">Golgi apparatus membrane</location>
        <topology evidence="1">Peripheral membrane protein</topology>
    </subcellularLocation>
</comment>
<proteinExistence type="inferred from homology"/>
<feature type="compositionally biased region" description="Low complexity" evidence="8">
    <location>
        <begin position="725"/>
        <end position="744"/>
    </location>
</feature>
<organism evidence="9 10">
    <name type="scientific">Hymenoscyphus albidus</name>
    <dbReference type="NCBI Taxonomy" id="595503"/>
    <lineage>
        <taxon>Eukaryota</taxon>
        <taxon>Fungi</taxon>
        <taxon>Dikarya</taxon>
        <taxon>Ascomycota</taxon>
        <taxon>Pezizomycotina</taxon>
        <taxon>Leotiomycetes</taxon>
        <taxon>Helotiales</taxon>
        <taxon>Helotiaceae</taxon>
        <taxon>Hymenoscyphus</taxon>
    </lineage>
</organism>
<feature type="compositionally biased region" description="Basic and acidic residues" evidence="8">
    <location>
        <begin position="708"/>
        <end position="718"/>
    </location>
</feature>
<keyword evidence="5" id="KW-0653">Protein transport</keyword>
<keyword evidence="6" id="KW-0333">Golgi apparatus</keyword>
<dbReference type="OrthoDB" id="46189at2759"/>
<keyword evidence="4" id="KW-0813">Transport</keyword>
<dbReference type="InterPro" id="IPR033370">
    <property type="entry name" value="COG1"/>
</dbReference>
<dbReference type="PANTHER" id="PTHR31658:SF0">
    <property type="entry name" value="CONSERVED OLIGOMERIC GOLGI COMPLEX SUBUNIT 1"/>
    <property type="match status" value="1"/>
</dbReference>
<evidence type="ECO:0000256" key="1">
    <source>
        <dbReference type="ARBA" id="ARBA00004395"/>
    </source>
</evidence>
<evidence type="ECO:0000256" key="3">
    <source>
        <dbReference type="ARBA" id="ARBA00020978"/>
    </source>
</evidence>
<reference evidence="9" key="1">
    <citation type="submission" date="2021-07" db="EMBL/GenBank/DDBJ databases">
        <authorList>
            <person name="Durling M."/>
        </authorList>
    </citation>
    <scope>NUCLEOTIDE SEQUENCE</scope>
</reference>
<protein>
    <recommendedName>
        <fullName evidence="3">Conserved oligomeric Golgi complex subunit 1</fullName>
    </recommendedName>
</protein>
<evidence type="ECO:0000256" key="2">
    <source>
        <dbReference type="ARBA" id="ARBA00006653"/>
    </source>
</evidence>
<evidence type="ECO:0000313" key="10">
    <source>
        <dbReference type="Proteomes" id="UP000701801"/>
    </source>
</evidence>
<evidence type="ECO:0000256" key="7">
    <source>
        <dbReference type="ARBA" id="ARBA00023136"/>
    </source>
</evidence>
<dbReference type="Pfam" id="PF08700">
    <property type="entry name" value="VPS51_Exo84_N"/>
    <property type="match status" value="1"/>
</dbReference>
<dbReference type="GO" id="GO:0017119">
    <property type="term" value="C:Golgi transport complex"/>
    <property type="evidence" value="ECO:0007669"/>
    <property type="project" value="InterPro"/>
</dbReference>